<sequence>MVNPLRQFGRPSGSILSPVGAGASDVRAFNWKKFIFSISGSTSRYFGSASGIVSRISCAVCPAPVWLGWLDRPACGLALLVLVGLFLGKTFASFLTGSSLSLSVNSAFRFLWGVTFSSSSESTTMTFESADCFDLKC</sequence>
<dbReference type="Proteomes" id="UP000788993">
    <property type="component" value="Unassembled WGS sequence"/>
</dbReference>
<proteinExistence type="predicted"/>
<organism evidence="1 2">
    <name type="scientific">Ogataea polymorpha</name>
    <dbReference type="NCBI Taxonomy" id="460523"/>
    <lineage>
        <taxon>Eukaryota</taxon>
        <taxon>Fungi</taxon>
        <taxon>Dikarya</taxon>
        <taxon>Ascomycota</taxon>
        <taxon>Saccharomycotina</taxon>
        <taxon>Pichiomycetes</taxon>
        <taxon>Pichiales</taxon>
        <taxon>Pichiaceae</taxon>
        <taxon>Ogataea</taxon>
    </lineage>
</organism>
<reference evidence="1" key="2">
    <citation type="submission" date="2021-01" db="EMBL/GenBank/DDBJ databases">
        <authorList>
            <person name="Schikora-Tamarit M.A."/>
        </authorList>
    </citation>
    <scope>NUCLEOTIDE SEQUENCE</scope>
    <source>
        <strain evidence="1">NCAIM Y.01608</strain>
    </source>
</reference>
<keyword evidence="2" id="KW-1185">Reference proteome</keyword>
<dbReference type="EMBL" id="JAEUBD010000983">
    <property type="protein sequence ID" value="KAH3669709.1"/>
    <property type="molecule type" value="Genomic_DNA"/>
</dbReference>
<reference evidence="1" key="1">
    <citation type="journal article" date="2021" name="Open Biol.">
        <title>Shared evolutionary footprints suggest mitochondrial oxidative damage underlies multiple complex I losses in fungi.</title>
        <authorList>
            <person name="Schikora-Tamarit M.A."/>
            <person name="Marcet-Houben M."/>
            <person name="Nosek J."/>
            <person name="Gabaldon T."/>
        </authorList>
    </citation>
    <scope>NUCLEOTIDE SEQUENCE</scope>
    <source>
        <strain evidence="1">NCAIM Y.01608</strain>
    </source>
</reference>
<evidence type="ECO:0000313" key="2">
    <source>
        <dbReference type="Proteomes" id="UP000788993"/>
    </source>
</evidence>
<accession>A0A9P8T8N2</accession>
<dbReference type="AlphaFoldDB" id="A0A9P8T8N2"/>
<name>A0A9P8T8N2_9ASCO</name>
<gene>
    <name evidence="1" type="ORF">OGATHE_002521</name>
</gene>
<protein>
    <submittedName>
        <fullName evidence="1">Uncharacterized protein</fullName>
    </submittedName>
</protein>
<evidence type="ECO:0000313" key="1">
    <source>
        <dbReference type="EMBL" id="KAH3669709.1"/>
    </source>
</evidence>
<comment type="caution">
    <text evidence="1">The sequence shown here is derived from an EMBL/GenBank/DDBJ whole genome shotgun (WGS) entry which is preliminary data.</text>
</comment>